<dbReference type="SMART" id="SM00854">
    <property type="entry name" value="PGA_cap"/>
    <property type="match status" value="1"/>
</dbReference>
<comment type="similarity">
    <text evidence="1">Belongs to the CapA family.</text>
</comment>
<sequence>MRLAFLGDVYLSDEVLASREENERFDLFGDVRNRVGPDGLIVANVEFALSERPSPHPFKWATLCSSPALAEQLKPVSVAVVANNHAGDAGVAGLKDTVANLEKAGIKTLGYGNSLEQALDPCIIESEVGKVGIVALCCLTTNSQSIATHTEPGIPPISVQTLRRAINKARKEADFVIVFLHWGCEQSPYPVPDQVRLGRLAIDAGADAVVGCHAHVIQTYEKYKDCWIFHGIGNYFFSPVDARSFQDGRFVKNVKINHAAPNRESLVPVFEIRAGKLELVELLVTGWEGNQAPSIKDGPNVLANLKHINARLERWLAWNARKLRRTEEPVFHCKLHNGVVAYYYSKPPIHRDWSMRDLASRAYRRLQREFAGIRRATQHPS</sequence>
<evidence type="ECO:0000259" key="2">
    <source>
        <dbReference type="SMART" id="SM00854"/>
    </source>
</evidence>
<evidence type="ECO:0000256" key="1">
    <source>
        <dbReference type="ARBA" id="ARBA00005662"/>
    </source>
</evidence>
<gene>
    <name evidence="3" type="ORF">HPT29_013740</name>
</gene>
<dbReference type="EMBL" id="CP102845">
    <property type="protein sequence ID" value="UVF17607.1"/>
    <property type="molecule type" value="Genomic_DNA"/>
</dbReference>
<dbReference type="RefSeq" id="WP_173945279.1">
    <property type="nucleotide sequence ID" value="NZ_CP102845.1"/>
</dbReference>
<dbReference type="Pfam" id="PF09587">
    <property type="entry name" value="PGA_cap"/>
    <property type="match status" value="1"/>
</dbReference>
<dbReference type="Proteomes" id="UP001017257">
    <property type="component" value="Chromosome"/>
</dbReference>
<evidence type="ECO:0000313" key="3">
    <source>
        <dbReference type="EMBL" id="UVF17607.1"/>
    </source>
</evidence>
<name>A0ABY5RN01_9HYPH</name>
<accession>A0ABY5RN01</accession>
<protein>
    <submittedName>
        <fullName evidence="3">CapA family protein</fullName>
    </submittedName>
</protein>
<organism evidence="3 4">
    <name type="scientific">Microvirga terrae</name>
    <dbReference type="NCBI Taxonomy" id="2740529"/>
    <lineage>
        <taxon>Bacteria</taxon>
        <taxon>Pseudomonadati</taxon>
        <taxon>Pseudomonadota</taxon>
        <taxon>Alphaproteobacteria</taxon>
        <taxon>Hyphomicrobiales</taxon>
        <taxon>Methylobacteriaceae</taxon>
        <taxon>Microvirga</taxon>
    </lineage>
</organism>
<dbReference type="PANTHER" id="PTHR33393:SF13">
    <property type="entry name" value="PGA BIOSYNTHESIS PROTEIN CAPA"/>
    <property type="match status" value="1"/>
</dbReference>
<proteinExistence type="inferred from homology"/>
<feature type="domain" description="Capsule synthesis protein CapA" evidence="2">
    <location>
        <begin position="2"/>
        <end position="239"/>
    </location>
</feature>
<reference evidence="3" key="1">
    <citation type="submission" date="2022-08" db="EMBL/GenBank/DDBJ databases">
        <title>Microvirga terrae sp. nov., isolated from soil.</title>
        <authorList>
            <person name="Kim K.H."/>
            <person name="Seo Y.L."/>
            <person name="Kim J.M."/>
            <person name="Lee J.K."/>
            <person name="Han D.M."/>
            <person name="Jeon C.O."/>
        </authorList>
    </citation>
    <scope>NUCLEOTIDE SEQUENCE</scope>
    <source>
        <strain evidence="3">R24</strain>
    </source>
</reference>
<dbReference type="Gene3D" id="3.60.21.10">
    <property type="match status" value="1"/>
</dbReference>
<dbReference type="PANTHER" id="PTHR33393">
    <property type="entry name" value="POLYGLUTAMINE SYNTHESIS ACCESSORY PROTEIN RV0574C-RELATED"/>
    <property type="match status" value="1"/>
</dbReference>
<dbReference type="InterPro" id="IPR019079">
    <property type="entry name" value="Capsule_synth_CapA"/>
</dbReference>
<dbReference type="InterPro" id="IPR029052">
    <property type="entry name" value="Metallo-depent_PP-like"/>
</dbReference>
<evidence type="ECO:0000313" key="4">
    <source>
        <dbReference type="Proteomes" id="UP001017257"/>
    </source>
</evidence>
<keyword evidence="4" id="KW-1185">Reference proteome</keyword>
<dbReference type="SUPFAM" id="SSF56300">
    <property type="entry name" value="Metallo-dependent phosphatases"/>
    <property type="match status" value="1"/>
</dbReference>
<dbReference type="InterPro" id="IPR052169">
    <property type="entry name" value="CW_Biosynth-Accessory"/>
</dbReference>
<dbReference type="CDD" id="cd07381">
    <property type="entry name" value="MPP_CapA"/>
    <property type="match status" value="1"/>
</dbReference>